<accession>A0A940DTB9</accession>
<organism evidence="12 13">
    <name type="scientific">Candidatus Cryptobacteroides avicola</name>
    <dbReference type="NCBI Taxonomy" id="2840757"/>
    <lineage>
        <taxon>Bacteria</taxon>
        <taxon>Pseudomonadati</taxon>
        <taxon>Bacteroidota</taxon>
        <taxon>Bacteroidia</taxon>
        <taxon>Bacteroidales</taxon>
        <taxon>Candidatus Cryptobacteroides</taxon>
    </lineage>
</organism>
<evidence type="ECO:0000256" key="3">
    <source>
        <dbReference type="ARBA" id="ARBA00017473"/>
    </source>
</evidence>
<comment type="similarity">
    <text evidence="1 9">Belongs to the GHMP kinase family. IspE subfamily.</text>
</comment>
<evidence type="ECO:0000256" key="6">
    <source>
        <dbReference type="ARBA" id="ARBA00022777"/>
    </source>
</evidence>
<feature type="active site" evidence="9">
    <location>
        <position position="8"/>
    </location>
</feature>
<evidence type="ECO:0000313" key="13">
    <source>
        <dbReference type="Proteomes" id="UP000725002"/>
    </source>
</evidence>
<evidence type="ECO:0000256" key="1">
    <source>
        <dbReference type="ARBA" id="ARBA00009684"/>
    </source>
</evidence>
<evidence type="ECO:0000259" key="10">
    <source>
        <dbReference type="Pfam" id="PF00288"/>
    </source>
</evidence>
<evidence type="ECO:0000256" key="5">
    <source>
        <dbReference type="ARBA" id="ARBA00022741"/>
    </source>
</evidence>
<dbReference type="PANTHER" id="PTHR43527:SF2">
    <property type="entry name" value="4-DIPHOSPHOCYTIDYL-2-C-METHYL-D-ERYTHRITOL KINASE, CHLOROPLASTIC"/>
    <property type="match status" value="1"/>
</dbReference>
<evidence type="ECO:0000256" key="2">
    <source>
        <dbReference type="ARBA" id="ARBA00012052"/>
    </source>
</evidence>
<feature type="domain" description="GHMP kinase C-terminal" evidence="11">
    <location>
        <begin position="259"/>
        <end position="307"/>
    </location>
</feature>
<name>A0A940DTB9_9BACT</name>
<dbReference type="Gene3D" id="3.30.230.10">
    <property type="match status" value="1"/>
</dbReference>
<dbReference type="GO" id="GO:0050515">
    <property type="term" value="F:4-(cytidine 5'-diphospho)-2-C-methyl-D-erythritol kinase activity"/>
    <property type="evidence" value="ECO:0007669"/>
    <property type="project" value="UniProtKB-UniRule"/>
</dbReference>
<evidence type="ECO:0000256" key="7">
    <source>
        <dbReference type="ARBA" id="ARBA00022840"/>
    </source>
</evidence>
<reference evidence="12" key="2">
    <citation type="journal article" date="2021" name="PeerJ">
        <title>Extensive microbial diversity within the chicken gut microbiome revealed by metagenomics and culture.</title>
        <authorList>
            <person name="Gilroy R."/>
            <person name="Ravi A."/>
            <person name="Getino M."/>
            <person name="Pursley I."/>
            <person name="Horton D.L."/>
            <person name="Alikhan N.F."/>
            <person name="Baker D."/>
            <person name="Gharbi K."/>
            <person name="Hall N."/>
            <person name="Watson M."/>
            <person name="Adriaenssens E.M."/>
            <person name="Foster-Nyarko E."/>
            <person name="Jarju S."/>
            <person name="Secka A."/>
            <person name="Antonio M."/>
            <person name="Oren A."/>
            <person name="Chaudhuri R.R."/>
            <person name="La Ragione R."/>
            <person name="Hildebrand F."/>
            <person name="Pallen M.J."/>
        </authorList>
    </citation>
    <scope>NUCLEOTIDE SEQUENCE</scope>
    <source>
        <strain evidence="12">G3-8215</strain>
    </source>
</reference>
<dbReference type="InterPro" id="IPR014721">
    <property type="entry name" value="Ribsml_uS5_D2-typ_fold_subgr"/>
</dbReference>
<evidence type="ECO:0000256" key="8">
    <source>
        <dbReference type="ARBA" id="ARBA00032554"/>
    </source>
</evidence>
<keyword evidence="9" id="KW-0414">Isoprene biosynthesis</keyword>
<dbReference type="SUPFAM" id="SSF54211">
    <property type="entry name" value="Ribosomal protein S5 domain 2-like"/>
    <property type="match status" value="1"/>
</dbReference>
<dbReference type="GO" id="GO:0016114">
    <property type="term" value="P:terpenoid biosynthetic process"/>
    <property type="evidence" value="ECO:0007669"/>
    <property type="project" value="InterPro"/>
</dbReference>
<dbReference type="GO" id="GO:0019288">
    <property type="term" value="P:isopentenyl diphosphate biosynthetic process, methylerythritol 4-phosphate pathway"/>
    <property type="evidence" value="ECO:0007669"/>
    <property type="project" value="UniProtKB-UniRule"/>
</dbReference>
<evidence type="ECO:0000256" key="9">
    <source>
        <dbReference type="HAMAP-Rule" id="MF_00061"/>
    </source>
</evidence>
<comment type="catalytic activity">
    <reaction evidence="9">
        <text>4-CDP-2-C-methyl-D-erythritol + ATP = 4-CDP-2-C-methyl-D-erythritol 2-phosphate + ADP + H(+)</text>
        <dbReference type="Rhea" id="RHEA:18437"/>
        <dbReference type="ChEBI" id="CHEBI:15378"/>
        <dbReference type="ChEBI" id="CHEBI:30616"/>
        <dbReference type="ChEBI" id="CHEBI:57823"/>
        <dbReference type="ChEBI" id="CHEBI:57919"/>
        <dbReference type="ChEBI" id="CHEBI:456216"/>
        <dbReference type="EC" id="2.7.1.148"/>
    </reaction>
</comment>
<keyword evidence="4 9" id="KW-0808">Transferase</keyword>
<evidence type="ECO:0000313" key="12">
    <source>
        <dbReference type="EMBL" id="MBO8484692.1"/>
    </source>
</evidence>
<comment type="caution">
    <text evidence="12">The sequence shown here is derived from an EMBL/GenBank/DDBJ whole genome shotgun (WGS) entry which is preliminary data.</text>
</comment>
<proteinExistence type="inferred from homology"/>
<evidence type="ECO:0000259" key="11">
    <source>
        <dbReference type="Pfam" id="PF08544"/>
    </source>
</evidence>
<dbReference type="PANTHER" id="PTHR43527">
    <property type="entry name" value="4-DIPHOSPHOCYTIDYL-2-C-METHYL-D-ERYTHRITOL KINASE, CHLOROPLASTIC"/>
    <property type="match status" value="1"/>
</dbReference>
<dbReference type="EC" id="2.7.1.148" evidence="2 9"/>
<dbReference type="InterPro" id="IPR004424">
    <property type="entry name" value="IspE"/>
</dbReference>
<comment type="pathway">
    <text evidence="9">Isoprenoid biosynthesis; isopentenyl diphosphate biosynthesis via DXP pathway; isopentenyl diphosphate from 1-deoxy-D-xylulose 5-phosphate: step 3/6.</text>
</comment>
<dbReference type="AlphaFoldDB" id="A0A940DTB9"/>
<dbReference type="SUPFAM" id="SSF55060">
    <property type="entry name" value="GHMP Kinase, C-terminal domain"/>
    <property type="match status" value="1"/>
</dbReference>
<dbReference type="PIRSF" id="PIRSF010376">
    <property type="entry name" value="IspE"/>
    <property type="match status" value="1"/>
</dbReference>
<reference evidence="12" key="1">
    <citation type="submission" date="2020-10" db="EMBL/GenBank/DDBJ databases">
        <authorList>
            <person name="Gilroy R."/>
        </authorList>
    </citation>
    <scope>NUCLEOTIDE SEQUENCE</scope>
    <source>
        <strain evidence="12">G3-8215</strain>
    </source>
</reference>
<comment type="function">
    <text evidence="9">Catalyzes the phosphorylation of the position 2 hydroxy group of 4-diphosphocytidyl-2C-methyl-D-erythritol.</text>
</comment>
<dbReference type="InterPro" id="IPR020568">
    <property type="entry name" value="Ribosomal_Su5_D2-typ_SF"/>
</dbReference>
<dbReference type="InterPro" id="IPR006204">
    <property type="entry name" value="GHMP_kinase_N_dom"/>
</dbReference>
<keyword evidence="7 9" id="KW-0067">ATP-binding</keyword>
<keyword evidence="5 9" id="KW-0547">Nucleotide-binding</keyword>
<evidence type="ECO:0000256" key="4">
    <source>
        <dbReference type="ARBA" id="ARBA00022679"/>
    </source>
</evidence>
<dbReference type="InterPro" id="IPR013750">
    <property type="entry name" value="GHMP_kinase_C_dom"/>
</dbReference>
<dbReference type="HAMAP" id="MF_00061">
    <property type="entry name" value="IspE"/>
    <property type="match status" value="1"/>
</dbReference>
<gene>
    <name evidence="9" type="primary">ispE</name>
    <name evidence="12" type="ORF">IAB75_11380</name>
</gene>
<dbReference type="Proteomes" id="UP000725002">
    <property type="component" value="Unassembled WGS sequence"/>
</dbReference>
<feature type="active site" evidence="9">
    <location>
        <position position="171"/>
    </location>
</feature>
<feature type="domain" description="GHMP kinase N-terminal" evidence="10">
    <location>
        <begin position="103"/>
        <end position="178"/>
    </location>
</feature>
<dbReference type="EMBL" id="JADILV010000082">
    <property type="protein sequence ID" value="MBO8484692.1"/>
    <property type="molecule type" value="Genomic_DNA"/>
</dbReference>
<dbReference type="GO" id="GO:0005524">
    <property type="term" value="F:ATP binding"/>
    <property type="evidence" value="ECO:0007669"/>
    <property type="project" value="UniProtKB-UniRule"/>
</dbReference>
<dbReference type="Pfam" id="PF08544">
    <property type="entry name" value="GHMP_kinases_C"/>
    <property type="match status" value="1"/>
</dbReference>
<protein>
    <recommendedName>
        <fullName evidence="3 9">4-diphosphocytidyl-2-C-methyl-D-erythritol kinase</fullName>
        <shortName evidence="9">CMK</shortName>
        <ecNumber evidence="2 9">2.7.1.148</ecNumber>
    </recommendedName>
    <alternativeName>
        <fullName evidence="8 9">4-(cytidine-5'-diphospho)-2-C-methyl-D-erythritol kinase</fullName>
    </alternativeName>
</protein>
<dbReference type="Pfam" id="PF00288">
    <property type="entry name" value="GHMP_kinases_N"/>
    <property type="match status" value="1"/>
</dbReference>
<feature type="binding site" evidence="9">
    <location>
        <begin position="129"/>
        <end position="139"/>
    </location>
    <ligand>
        <name>ATP</name>
        <dbReference type="ChEBI" id="CHEBI:30616"/>
    </ligand>
</feature>
<dbReference type="Gene3D" id="3.30.70.890">
    <property type="entry name" value="GHMP kinase, C-terminal domain"/>
    <property type="match status" value="1"/>
</dbReference>
<keyword evidence="6 9" id="KW-0418">Kinase</keyword>
<sequence>MISYPNVKVNLGLNVLRKRPDGYHDLETLFLPYHEIHDVLEIVSGDDYSRTSAGLIARYGHPDGLCGDSDDAPQLVQSVSPDGKVMVTIARKEGVDWEPIEDLCVKAYRALDADFDLPPVKIYLEKLSPVGAGLGGGSADAAFAVRMLDGMFSLGLDDSGMAGYASSLGSDCAFFIYNKAMTGEGRGEILTPFSLGGMEILDTEGNLLAGEPDGTGNVFELKVIVPEGISVSTADAYRGIVPSVPETSLQEVLSMPVESWKENLKNDFESTVFAKYPQLEAIKRSLYDSGAVYASMSGSGSALFALYRK</sequence>
<dbReference type="InterPro" id="IPR036554">
    <property type="entry name" value="GHMP_kinase_C_sf"/>
</dbReference>